<dbReference type="PANTHER" id="PTHR36307:SF1">
    <property type="entry name" value="FLAGELLA BASAL BODY P-RING FORMATION PROTEIN FLGA"/>
    <property type="match status" value="1"/>
</dbReference>
<name>A0A432W8E3_9GAMM</name>
<evidence type="ECO:0000256" key="1">
    <source>
        <dbReference type="ARBA" id="ARBA00004418"/>
    </source>
</evidence>
<dbReference type="Proteomes" id="UP000288293">
    <property type="component" value="Unassembled WGS sequence"/>
</dbReference>
<feature type="chain" id="PRO_5018817180" description="Flagella basal body P-ring formation protein FlgA" evidence="7">
    <location>
        <begin position="27"/>
        <end position="238"/>
    </location>
</feature>
<organism evidence="9 10">
    <name type="scientific">Aliidiomarina minuta</name>
    <dbReference type="NCBI Taxonomy" id="880057"/>
    <lineage>
        <taxon>Bacteria</taxon>
        <taxon>Pseudomonadati</taxon>
        <taxon>Pseudomonadota</taxon>
        <taxon>Gammaproteobacteria</taxon>
        <taxon>Alteromonadales</taxon>
        <taxon>Idiomarinaceae</taxon>
        <taxon>Aliidiomarina</taxon>
    </lineage>
</organism>
<keyword evidence="9" id="KW-0282">Flagellum</keyword>
<comment type="subcellular location">
    <subcellularLocation>
        <location evidence="1 7">Periplasm</location>
    </subcellularLocation>
</comment>
<evidence type="ECO:0000256" key="5">
    <source>
        <dbReference type="ARBA" id="ARBA00022764"/>
    </source>
</evidence>
<dbReference type="InterPro" id="IPR013974">
    <property type="entry name" value="SAF"/>
</dbReference>
<dbReference type="NCBIfam" id="TIGR03170">
    <property type="entry name" value="flgA_cterm"/>
    <property type="match status" value="1"/>
</dbReference>
<evidence type="ECO:0000256" key="3">
    <source>
        <dbReference type="ARBA" id="ARBA00014754"/>
    </source>
</evidence>
<evidence type="ECO:0000256" key="6">
    <source>
        <dbReference type="ARBA" id="ARBA00025643"/>
    </source>
</evidence>
<dbReference type="Pfam" id="PF13144">
    <property type="entry name" value="ChapFlgA"/>
    <property type="match status" value="1"/>
</dbReference>
<keyword evidence="9" id="KW-0969">Cilium</keyword>
<dbReference type="InterPro" id="IPR017585">
    <property type="entry name" value="SAF_FlgA"/>
</dbReference>
<dbReference type="OrthoDB" id="5729023at2"/>
<feature type="signal peptide" evidence="7">
    <location>
        <begin position="1"/>
        <end position="26"/>
    </location>
</feature>
<dbReference type="PANTHER" id="PTHR36307">
    <property type="entry name" value="FLAGELLA BASAL BODY P-RING FORMATION PROTEIN FLGA"/>
    <property type="match status" value="1"/>
</dbReference>
<dbReference type="RefSeq" id="WP_126803214.1">
    <property type="nucleotide sequence ID" value="NZ_PIPL01000001.1"/>
</dbReference>
<evidence type="ECO:0000256" key="4">
    <source>
        <dbReference type="ARBA" id="ARBA00022729"/>
    </source>
</evidence>
<reference evidence="9 10" key="1">
    <citation type="journal article" date="2011" name="Front. Microbiol.">
        <title>Genomic signatures of strain selection and enhancement in Bacillus atrophaeus var. globigii, a historical biowarfare simulant.</title>
        <authorList>
            <person name="Gibbons H.S."/>
            <person name="Broomall S.M."/>
            <person name="McNew L.A."/>
            <person name="Daligault H."/>
            <person name="Chapman C."/>
            <person name="Bruce D."/>
            <person name="Karavis M."/>
            <person name="Krepps M."/>
            <person name="McGregor P.A."/>
            <person name="Hong C."/>
            <person name="Park K.H."/>
            <person name="Akmal A."/>
            <person name="Feldman A."/>
            <person name="Lin J.S."/>
            <person name="Chang W.E."/>
            <person name="Higgs B.W."/>
            <person name="Demirev P."/>
            <person name="Lindquist J."/>
            <person name="Liem A."/>
            <person name="Fochler E."/>
            <person name="Read T.D."/>
            <person name="Tapia R."/>
            <person name="Johnson S."/>
            <person name="Bishop-Lilly K.A."/>
            <person name="Detter C."/>
            <person name="Han C."/>
            <person name="Sozhamannan S."/>
            <person name="Rosenzweig C.N."/>
            <person name="Skowronski E.W."/>
        </authorList>
    </citation>
    <scope>NUCLEOTIDE SEQUENCE [LARGE SCALE GENOMIC DNA]</scope>
    <source>
        <strain evidence="9 10">MLST1</strain>
    </source>
</reference>
<dbReference type="SMART" id="SM00858">
    <property type="entry name" value="SAF"/>
    <property type="match status" value="1"/>
</dbReference>
<dbReference type="Gene3D" id="2.30.30.760">
    <property type="match status" value="1"/>
</dbReference>
<dbReference type="GO" id="GO:0044780">
    <property type="term" value="P:bacterial-type flagellum assembly"/>
    <property type="evidence" value="ECO:0007669"/>
    <property type="project" value="InterPro"/>
</dbReference>
<accession>A0A432W8E3</accession>
<keyword evidence="9" id="KW-0966">Cell projection</keyword>
<evidence type="ECO:0000313" key="10">
    <source>
        <dbReference type="Proteomes" id="UP000288293"/>
    </source>
</evidence>
<feature type="domain" description="SAF" evidence="8">
    <location>
        <begin position="116"/>
        <end position="178"/>
    </location>
</feature>
<protein>
    <recommendedName>
        <fullName evidence="3 7">Flagella basal body P-ring formation protein FlgA</fullName>
    </recommendedName>
</protein>
<evidence type="ECO:0000256" key="7">
    <source>
        <dbReference type="RuleBase" id="RU362063"/>
    </source>
</evidence>
<comment type="similarity">
    <text evidence="2 7">Belongs to the FlgA family.</text>
</comment>
<evidence type="ECO:0000259" key="8">
    <source>
        <dbReference type="SMART" id="SM00858"/>
    </source>
</evidence>
<dbReference type="CDD" id="cd11614">
    <property type="entry name" value="SAF_CpaB_FlgA_like"/>
    <property type="match status" value="1"/>
</dbReference>
<keyword evidence="4 7" id="KW-0732">Signal</keyword>
<dbReference type="Gene3D" id="3.90.1210.10">
    <property type="entry name" value="Antifreeze-like/N-acetylneuraminic acid synthase C-terminal domain"/>
    <property type="match status" value="1"/>
</dbReference>
<dbReference type="InterPro" id="IPR041231">
    <property type="entry name" value="FlgA_N"/>
</dbReference>
<evidence type="ECO:0000256" key="2">
    <source>
        <dbReference type="ARBA" id="ARBA00010474"/>
    </source>
</evidence>
<dbReference type="AlphaFoldDB" id="A0A432W8E3"/>
<keyword evidence="7" id="KW-1005">Bacterial flagellum biogenesis</keyword>
<dbReference type="Pfam" id="PF17656">
    <property type="entry name" value="ChapFlgA_N"/>
    <property type="match status" value="1"/>
</dbReference>
<proteinExistence type="inferred from homology"/>
<keyword evidence="5 7" id="KW-0574">Periplasm</keyword>
<sequence>MNTILILRTGTAALLSSLLLTLPAIAANNTIYQPERIAELAEEFVINQLAYASDDDRIEVSASTLDPRMGARQCQQPLDIELANNAGLERQTTVMIACHDRDNWRLYIPVRIQHMRAVVVSARQLSPGQVIGSSDLKINYIDINQLRDAAYTDTETLIGSQVKRRVGANQAIQERHTCFVCRGQDVTIISGNDGLQIRASGVARSDGLLGDRITVRNSRSNKDVQGVVSGTNEVRVGF</sequence>
<evidence type="ECO:0000313" key="9">
    <source>
        <dbReference type="EMBL" id="RUO26403.1"/>
    </source>
</evidence>
<comment type="caution">
    <text evidence="9">The sequence shown here is derived from an EMBL/GenBank/DDBJ whole genome shotgun (WGS) entry which is preliminary data.</text>
</comment>
<gene>
    <name evidence="9" type="ORF">CWE09_06765</name>
</gene>
<comment type="function">
    <text evidence="6 7">Involved in the assembly process of the P-ring formation. It may associate with FlgF on the rod constituting a structure essential for the P-ring assembly or may act as a modulator protein for the P-ring assembly.</text>
</comment>
<dbReference type="GO" id="GO:0042597">
    <property type="term" value="C:periplasmic space"/>
    <property type="evidence" value="ECO:0007669"/>
    <property type="project" value="UniProtKB-SubCell"/>
</dbReference>
<keyword evidence="10" id="KW-1185">Reference proteome</keyword>
<dbReference type="InterPro" id="IPR039246">
    <property type="entry name" value="Flagellar_FlgA"/>
</dbReference>
<dbReference type="EMBL" id="PIPL01000001">
    <property type="protein sequence ID" value="RUO26403.1"/>
    <property type="molecule type" value="Genomic_DNA"/>
</dbReference>